<name>A0AAT9FQ66_9BACT</name>
<sequence>MNYIIEEMTTDQTAQSEGVAPTLSLTIDMAWLRSHHGVDSNFEVFKILNDLDEGYPLTDFGKYVYNVINENKESKVAGVQELLSYYEKSDSVDYRVFACYCGKKAGQVCGGTRCHCYGKC</sequence>
<dbReference type="AlphaFoldDB" id="A0AAT9FQ66"/>
<dbReference type="KEGG" id="osu:NT6N_31630"/>
<organism evidence="1">
    <name type="scientific">Oceaniferula spumae</name>
    <dbReference type="NCBI Taxonomy" id="2979115"/>
    <lineage>
        <taxon>Bacteria</taxon>
        <taxon>Pseudomonadati</taxon>
        <taxon>Verrucomicrobiota</taxon>
        <taxon>Verrucomicrobiia</taxon>
        <taxon>Verrucomicrobiales</taxon>
        <taxon>Verrucomicrobiaceae</taxon>
        <taxon>Oceaniferula</taxon>
    </lineage>
</organism>
<accession>A0AAT9FQ66</accession>
<protein>
    <submittedName>
        <fullName evidence="1">Uncharacterized protein</fullName>
    </submittedName>
</protein>
<dbReference type="EMBL" id="AP026866">
    <property type="protein sequence ID" value="BDS08123.1"/>
    <property type="molecule type" value="Genomic_DNA"/>
</dbReference>
<proteinExistence type="predicted"/>
<gene>
    <name evidence="1" type="ORF">NT6N_31630</name>
</gene>
<reference evidence="1" key="1">
    <citation type="submission" date="2024-07" db="EMBL/GenBank/DDBJ databases">
        <title>Complete genome sequence of Verrucomicrobiaceae bacterium NT6N.</title>
        <authorList>
            <person name="Huang C."/>
            <person name="Takami H."/>
            <person name="Hamasaki K."/>
        </authorList>
    </citation>
    <scope>NUCLEOTIDE SEQUENCE</scope>
    <source>
        <strain evidence="1">NT6N</strain>
    </source>
</reference>
<evidence type="ECO:0000313" key="1">
    <source>
        <dbReference type="EMBL" id="BDS08123.1"/>
    </source>
</evidence>